<organism evidence="2 3">
    <name type="scientific">Glaciimonas immobilis</name>
    <dbReference type="NCBI Taxonomy" id="728004"/>
    <lineage>
        <taxon>Bacteria</taxon>
        <taxon>Pseudomonadati</taxon>
        <taxon>Pseudomonadota</taxon>
        <taxon>Betaproteobacteria</taxon>
        <taxon>Burkholderiales</taxon>
        <taxon>Oxalobacteraceae</taxon>
        <taxon>Glaciimonas</taxon>
    </lineage>
</organism>
<dbReference type="RefSeq" id="WP_168056658.1">
    <property type="nucleotide sequence ID" value="NZ_JAAOZT010000012.1"/>
</dbReference>
<dbReference type="Pfam" id="PF09361">
    <property type="entry name" value="Phasin_2"/>
    <property type="match status" value="1"/>
</dbReference>
<sequence length="188" mass="19841">MSNMEQFSSAAKANFESNLALFTDFTTKAFSGVEKLVELNVTAAKASFEDSAASTKKLMAAKDLQEFMALSLTLSQPNAEKALAYTRHVANIASSTKAELTKTTDAQLAEGKRKVLELIEQVTKSAPAGSESAIAFVSSAIGSATAGYEQLSKTAKQALDTMESNVNSAVDQLVQTASKSTTLVSVKK</sequence>
<evidence type="ECO:0000259" key="1">
    <source>
        <dbReference type="Pfam" id="PF09361"/>
    </source>
</evidence>
<comment type="caution">
    <text evidence="2">The sequence shown here is derived from an EMBL/GenBank/DDBJ whole genome shotgun (WGS) entry which is preliminary data.</text>
</comment>
<dbReference type="NCBIfam" id="TIGR01841">
    <property type="entry name" value="phasin"/>
    <property type="match status" value="1"/>
</dbReference>
<evidence type="ECO:0000313" key="3">
    <source>
        <dbReference type="Proteomes" id="UP000571084"/>
    </source>
</evidence>
<evidence type="ECO:0000313" key="2">
    <source>
        <dbReference type="EMBL" id="MBB5201234.1"/>
    </source>
</evidence>
<dbReference type="Proteomes" id="UP000571084">
    <property type="component" value="Unassembled WGS sequence"/>
</dbReference>
<dbReference type="InterPro" id="IPR010127">
    <property type="entry name" value="Phasin_subfam-1"/>
</dbReference>
<accession>A0A840RX33</accession>
<reference evidence="2 3" key="1">
    <citation type="submission" date="2020-08" db="EMBL/GenBank/DDBJ databases">
        <title>Genomic Encyclopedia of Type Strains, Phase IV (KMG-IV): sequencing the most valuable type-strain genomes for metagenomic binning, comparative biology and taxonomic classification.</title>
        <authorList>
            <person name="Goeker M."/>
        </authorList>
    </citation>
    <scope>NUCLEOTIDE SEQUENCE [LARGE SCALE GENOMIC DNA]</scope>
    <source>
        <strain evidence="2 3">DSM 23240</strain>
    </source>
</reference>
<dbReference type="EMBL" id="JACHHQ010000006">
    <property type="protein sequence ID" value="MBB5201234.1"/>
    <property type="molecule type" value="Genomic_DNA"/>
</dbReference>
<keyword evidence="3" id="KW-1185">Reference proteome</keyword>
<feature type="domain" description="Phasin" evidence="1">
    <location>
        <begin position="5"/>
        <end position="107"/>
    </location>
</feature>
<name>A0A840RX33_9BURK</name>
<proteinExistence type="predicted"/>
<gene>
    <name evidence="2" type="ORF">HNR39_003083</name>
</gene>
<protein>
    <submittedName>
        <fullName evidence="2">Phasin family protein</fullName>
    </submittedName>
</protein>
<dbReference type="AlphaFoldDB" id="A0A840RX33"/>
<dbReference type="InterPro" id="IPR018968">
    <property type="entry name" value="Phasin"/>
</dbReference>